<dbReference type="PRINTS" id="PR01797">
    <property type="entry name" value="SAPOSIN"/>
</dbReference>
<dbReference type="GO" id="GO:0006665">
    <property type="term" value="P:sphingolipid metabolic process"/>
    <property type="evidence" value="ECO:0007669"/>
    <property type="project" value="InterPro"/>
</dbReference>
<dbReference type="Pfam" id="PF05184">
    <property type="entry name" value="SapB_1"/>
    <property type="match status" value="1"/>
</dbReference>
<evidence type="ECO:0000256" key="4">
    <source>
        <dbReference type="ARBA" id="ARBA00022737"/>
    </source>
</evidence>
<dbReference type="STRING" id="409849.ENSPMGP00000010515"/>
<evidence type="ECO:0000259" key="7">
    <source>
        <dbReference type="PROSITE" id="PS50015"/>
    </source>
</evidence>
<evidence type="ECO:0000256" key="5">
    <source>
        <dbReference type="ARBA" id="ARBA00023157"/>
    </source>
</evidence>
<sequence>MVKSNLCSFCLFLMKTLEDLLPKQRTEAAVIHLLEDICHILPPLYQRQCQDVVGKFSKTIIDAILSYATPRSICELLHLCKAMSGDCCSSATSTLQVL</sequence>
<keyword evidence="4" id="KW-0677">Repeat</keyword>
<keyword evidence="2" id="KW-0964">Secreted</keyword>
<evidence type="ECO:0000313" key="8">
    <source>
        <dbReference type="Ensembl" id="ENSPMGP00000010515.1"/>
    </source>
</evidence>
<dbReference type="Ensembl" id="ENSPMGT00000011212.1">
    <property type="protein sequence ID" value="ENSPMGP00000010515.1"/>
    <property type="gene ID" value="ENSPMGG00000008706.1"/>
</dbReference>
<dbReference type="InterPro" id="IPR007856">
    <property type="entry name" value="SapB_1"/>
</dbReference>
<accession>A0A3B4A165</accession>
<dbReference type="Pfam" id="PF03489">
    <property type="entry name" value="SapB_2"/>
    <property type="match status" value="1"/>
</dbReference>
<dbReference type="GO" id="GO:0005576">
    <property type="term" value="C:extracellular region"/>
    <property type="evidence" value="ECO:0007669"/>
    <property type="project" value="UniProtKB-SubCell"/>
</dbReference>
<dbReference type="GO" id="GO:0005764">
    <property type="term" value="C:lysosome"/>
    <property type="evidence" value="ECO:0007669"/>
    <property type="project" value="InterPro"/>
</dbReference>
<dbReference type="Gene3D" id="1.10.225.10">
    <property type="entry name" value="Saposin-like"/>
    <property type="match status" value="1"/>
</dbReference>
<evidence type="ECO:0000256" key="6">
    <source>
        <dbReference type="ARBA" id="ARBA00023180"/>
    </source>
</evidence>
<evidence type="ECO:0000313" key="9">
    <source>
        <dbReference type="Proteomes" id="UP000261520"/>
    </source>
</evidence>
<evidence type="ECO:0000256" key="1">
    <source>
        <dbReference type="ARBA" id="ARBA00004613"/>
    </source>
</evidence>
<reference evidence="8" key="2">
    <citation type="submission" date="2025-09" db="UniProtKB">
        <authorList>
            <consortium name="Ensembl"/>
        </authorList>
    </citation>
    <scope>IDENTIFICATION</scope>
</reference>
<keyword evidence="3" id="KW-0732">Signal</keyword>
<dbReference type="PANTHER" id="PTHR11480">
    <property type="entry name" value="SAPOSIN-RELATED"/>
    <property type="match status" value="1"/>
</dbReference>
<dbReference type="AlphaFoldDB" id="A0A3B4A165"/>
<name>A0A3B4A165_9GOBI</name>
<dbReference type="InterPro" id="IPR008138">
    <property type="entry name" value="SapB_2"/>
</dbReference>
<dbReference type="InterPro" id="IPR011001">
    <property type="entry name" value="Saposin-like"/>
</dbReference>
<dbReference type="PANTHER" id="PTHR11480:SF99">
    <property type="entry name" value="SURFACTANT PROTEIN BB"/>
    <property type="match status" value="1"/>
</dbReference>
<dbReference type="InterPro" id="IPR051428">
    <property type="entry name" value="Sphingo_Act-Surfact_Prot"/>
</dbReference>
<keyword evidence="5" id="KW-1015">Disulfide bond</keyword>
<dbReference type="InterPro" id="IPR008373">
    <property type="entry name" value="Saposin"/>
</dbReference>
<proteinExistence type="predicted"/>
<evidence type="ECO:0000256" key="2">
    <source>
        <dbReference type="ARBA" id="ARBA00022525"/>
    </source>
</evidence>
<dbReference type="GO" id="GO:0016020">
    <property type="term" value="C:membrane"/>
    <property type="evidence" value="ECO:0007669"/>
    <property type="project" value="GOC"/>
</dbReference>
<keyword evidence="6" id="KW-0325">Glycoprotein</keyword>
<dbReference type="SUPFAM" id="SSF47862">
    <property type="entry name" value="Saposin"/>
    <property type="match status" value="1"/>
</dbReference>
<comment type="subcellular location">
    <subcellularLocation>
        <location evidence="1">Secreted</location>
    </subcellularLocation>
</comment>
<evidence type="ECO:0000256" key="3">
    <source>
        <dbReference type="ARBA" id="ARBA00022729"/>
    </source>
</evidence>
<dbReference type="SMART" id="SM00741">
    <property type="entry name" value="SapB"/>
    <property type="match status" value="1"/>
</dbReference>
<dbReference type="FunFam" id="1.10.225.10:FF:000002">
    <property type="entry name" value="prosaposin isoform X2"/>
    <property type="match status" value="1"/>
</dbReference>
<dbReference type="Proteomes" id="UP000261520">
    <property type="component" value="Unplaced"/>
</dbReference>
<organism evidence="8 9">
    <name type="scientific">Periophthalmus magnuspinnatus</name>
    <dbReference type="NCBI Taxonomy" id="409849"/>
    <lineage>
        <taxon>Eukaryota</taxon>
        <taxon>Metazoa</taxon>
        <taxon>Chordata</taxon>
        <taxon>Craniata</taxon>
        <taxon>Vertebrata</taxon>
        <taxon>Euteleostomi</taxon>
        <taxon>Actinopterygii</taxon>
        <taxon>Neopterygii</taxon>
        <taxon>Teleostei</taxon>
        <taxon>Neoteleostei</taxon>
        <taxon>Acanthomorphata</taxon>
        <taxon>Gobiaria</taxon>
        <taxon>Gobiiformes</taxon>
        <taxon>Gobioidei</taxon>
        <taxon>Gobiidae</taxon>
        <taxon>Oxudercinae</taxon>
        <taxon>Periophthalmus</taxon>
    </lineage>
</organism>
<reference evidence="8" key="1">
    <citation type="submission" date="2025-08" db="UniProtKB">
        <authorList>
            <consortium name="Ensembl"/>
        </authorList>
    </citation>
    <scope>IDENTIFICATION</scope>
</reference>
<keyword evidence="9" id="KW-1185">Reference proteome</keyword>
<protein>
    <recommendedName>
        <fullName evidence="7">Saposin B-type domain-containing protein</fullName>
    </recommendedName>
</protein>
<feature type="domain" description="Saposin B-type" evidence="7">
    <location>
        <begin position="3"/>
        <end position="84"/>
    </location>
</feature>
<dbReference type="InterPro" id="IPR008139">
    <property type="entry name" value="SaposinB_dom"/>
</dbReference>
<dbReference type="PROSITE" id="PS50015">
    <property type="entry name" value="SAP_B"/>
    <property type="match status" value="1"/>
</dbReference>